<organism evidence="1 2">
    <name type="scientific">Candolleomyces aberdarensis</name>
    <dbReference type="NCBI Taxonomy" id="2316362"/>
    <lineage>
        <taxon>Eukaryota</taxon>
        <taxon>Fungi</taxon>
        <taxon>Dikarya</taxon>
        <taxon>Basidiomycota</taxon>
        <taxon>Agaricomycotina</taxon>
        <taxon>Agaricomycetes</taxon>
        <taxon>Agaricomycetidae</taxon>
        <taxon>Agaricales</taxon>
        <taxon>Agaricineae</taxon>
        <taxon>Psathyrellaceae</taxon>
        <taxon>Candolleomyces</taxon>
    </lineage>
</organism>
<sequence>MTYVSIPVKGDEPMVLIGIVIGSNLSEEDMELAKRPELVKEVQDLLEIDTPAAWYRFGQV</sequence>
<evidence type="ECO:0000313" key="2">
    <source>
        <dbReference type="Proteomes" id="UP000290288"/>
    </source>
</evidence>
<accession>A0A4Q2D8D9</accession>
<dbReference type="Proteomes" id="UP000290288">
    <property type="component" value="Unassembled WGS sequence"/>
</dbReference>
<protein>
    <submittedName>
        <fullName evidence="1">Uncharacterized protein</fullName>
    </submittedName>
</protein>
<proteinExistence type="predicted"/>
<dbReference type="OrthoDB" id="3063263at2759"/>
<keyword evidence="2" id="KW-1185">Reference proteome</keyword>
<evidence type="ECO:0000313" key="1">
    <source>
        <dbReference type="EMBL" id="RXW15182.1"/>
    </source>
</evidence>
<reference evidence="1 2" key="1">
    <citation type="submission" date="2019-01" db="EMBL/GenBank/DDBJ databases">
        <title>Draft genome sequence of Psathyrella aberdarensis IHI B618.</title>
        <authorList>
            <person name="Buettner E."/>
            <person name="Kellner H."/>
        </authorList>
    </citation>
    <scope>NUCLEOTIDE SEQUENCE [LARGE SCALE GENOMIC DNA]</scope>
    <source>
        <strain evidence="1 2">IHI B618</strain>
    </source>
</reference>
<gene>
    <name evidence="1" type="ORF">EST38_g10672</name>
</gene>
<dbReference type="AlphaFoldDB" id="A0A4Q2D8D9"/>
<dbReference type="EMBL" id="SDEE01000585">
    <property type="protein sequence ID" value="RXW15182.1"/>
    <property type="molecule type" value="Genomic_DNA"/>
</dbReference>
<comment type="caution">
    <text evidence="1">The sequence shown here is derived from an EMBL/GenBank/DDBJ whole genome shotgun (WGS) entry which is preliminary data.</text>
</comment>
<name>A0A4Q2D8D9_9AGAR</name>